<dbReference type="Gene3D" id="3.30.1370.50">
    <property type="entry name" value="R3H-like domain"/>
    <property type="match status" value="1"/>
</dbReference>
<dbReference type="InterPro" id="IPR034079">
    <property type="entry name" value="R3H_KhpB"/>
</dbReference>
<gene>
    <name evidence="3" type="ORF">A2946_01130</name>
</gene>
<evidence type="ECO:0000256" key="1">
    <source>
        <dbReference type="SAM" id="MobiDB-lite"/>
    </source>
</evidence>
<organism evidence="3 4">
    <name type="scientific">Candidatus Liptonbacteria bacterium RIFCSPLOWO2_01_FULL_53_13</name>
    <dbReference type="NCBI Taxonomy" id="1798651"/>
    <lineage>
        <taxon>Bacteria</taxon>
        <taxon>Candidatus Liptoniibacteriota</taxon>
    </lineage>
</organism>
<sequence length="180" mass="20187">MKDWKTFVNDLASKMGFEDYRADIDAEHGHGALYLHDNPTLVKENLAPIVESINHILQLVARKENEKPLFLDINNYRKERESLIVELARATARKVVATKEEIPLPAMNSYERRLAHMELAAHPEVMTESVGKGKNRYVVVRPVGAVAPHNENDDNDDTGEDNDNGATAAMTETPPETNDL</sequence>
<dbReference type="GO" id="GO:0003723">
    <property type="term" value="F:RNA binding"/>
    <property type="evidence" value="ECO:0007669"/>
    <property type="project" value="InterPro"/>
</dbReference>
<dbReference type="Pfam" id="PF01424">
    <property type="entry name" value="R3H"/>
    <property type="match status" value="1"/>
</dbReference>
<dbReference type="PANTHER" id="PTHR35800:SF1">
    <property type="entry name" value="RNA-BINDING PROTEIN KHPB"/>
    <property type="match status" value="1"/>
</dbReference>
<protein>
    <recommendedName>
        <fullName evidence="2">R3H domain-containing protein</fullName>
    </recommendedName>
</protein>
<dbReference type="SMART" id="SM00393">
    <property type="entry name" value="R3H"/>
    <property type="match status" value="1"/>
</dbReference>
<dbReference type="CDD" id="cd02644">
    <property type="entry name" value="R3H_jag"/>
    <property type="match status" value="1"/>
</dbReference>
<dbReference type="EMBL" id="MHLB01000009">
    <property type="protein sequence ID" value="OGZ02533.1"/>
    <property type="molecule type" value="Genomic_DNA"/>
</dbReference>
<evidence type="ECO:0000313" key="4">
    <source>
        <dbReference type="Proteomes" id="UP000178348"/>
    </source>
</evidence>
<name>A0A1G2CMB8_9BACT</name>
<dbReference type="AlphaFoldDB" id="A0A1G2CMB8"/>
<comment type="caution">
    <text evidence="3">The sequence shown here is derived from an EMBL/GenBank/DDBJ whole genome shotgun (WGS) entry which is preliminary data.</text>
</comment>
<evidence type="ECO:0000313" key="3">
    <source>
        <dbReference type="EMBL" id="OGZ02533.1"/>
    </source>
</evidence>
<feature type="domain" description="R3H" evidence="2">
    <location>
        <begin position="78"/>
        <end position="144"/>
    </location>
</feature>
<evidence type="ECO:0000259" key="2">
    <source>
        <dbReference type="PROSITE" id="PS51061"/>
    </source>
</evidence>
<dbReference type="PANTHER" id="PTHR35800">
    <property type="entry name" value="PROTEIN JAG"/>
    <property type="match status" value="1"/>
</dbReference>
<dbReference type="SUPFAM" id="SSF82708">
    <property type="entry name" value="R3H domain"/>
    <property type="match status" value="1"/>
</dbReference>
<dbReference type="InterPro" id="IPR036867">
    <property type="entry name" value="R3H_dom_sf"/>
</dbReference>
<dbReference type="Proteomes" id="UP000178348">
    <property type="component" value="Unassembled WGS sequence"/>
</dbReference>
<reference evidence="3 4" key="1">
    <citation type="journal article" date="2016" name="Nat. Commun.">
        <title>Thousands of microbial genomes shed light on interconnected biogeochemical processes in an aquifer system.</title>
        <authorList>
            <person name="Anantharaman K."/>
            <person name="Brown C.T."/>
            <person name="Hug L.A."/>
            <person name="Sharon I."/>
            <person name="Castelle C.J."/>
            <person name="Probst A.J."/>
            <person name="Thomas B.C."/>
            <person name="Singh A."/>
            <person name="Wilkins M.J."/>
            <person name="Karaoz U."/>
            <person name="Brodie E.L."/>
            <person name="Williams K.H."/>
            <person name="Hubbard S.S."/>
            <person name="Banfield J.F."/>
        </authorList>
    </citation>
    <scope>NUCLEOTIDE SEQUENCE [LARGE SCALE GENOMIC DNA]</scope>
</reference>
<feature type="region of interest" description="Disordered" evidence="1">
    <location>
        <begin position="144"/>
        <end position="180"/>
    </location>
</feature>
<feature type="compositionally biased region" description="Low complexity" evidence="1">
    <location>
        <begin position="164"/>
        <end position="180"/>
    </location>
</feature>
<accession>A0A1G2CMB8</accession>
<proteinExistence type="predicted"/>
<dbReference type="PROSITE" id="PS51061">
    <property type="entry name" value="R3H"/>
    <property type="match status" value="1"/>
</dbReference>
<feature type="compositionally biased region" description="Acidic residues" evidence="1">
    <location>
        <begin position="153"/>
        <end position="163"/>
    </location>
</feature>
<dbReference type="InterPro" id="IPR039247">
    <property type="entry name" value="KhpB"/>
</dbReference>
<dbReference type="InterPro" id="IPR001374">
    <property type="entry name" value="R3H_dom"/>
</dbReference>